<feature type="transmembrane region" description="Helical" evidence="1">
    <location>
        <begin position="113"/>
        <end position="130"/>
    </location>
</feature>
<feature type="transmembrane region" description="Helical" evidence="1">
    <location>
        <begin position="162"/>
        <end position="186"/>
    </location>
</feature>
<sequence length="697" mass="74307">LAKGEIPSMAMTDSLLIAGNLTLSDALGGRRKLALEVPWNEYASYVGIKSADSLRANVGALRDITWPEAFSDDIRLSSAVIGCQRGDRPNLVSAVVVLLILLTRSAYPLAPLPFSGAWHLVFMVVMLFLIRENSAVSPSLAEMIMSILAVVCAGMARRADAGWAILFCQTSCNLFLALGGAVSTRLSLSSLFSLALYLQQSPMEGTLVHRLTSAPVDIWVLYRAWASLANPDLGEEVEDVTEALLPFYFVCVIASLASRYVLVVSYLAFALPGTPWILDKSGRVKRAVFTSLFSTIKAELNAAPARLAVLVVTFGVTNFGPVFVVPLFAVLVNSQDDALVQISQATYQALMADLTVVTAVPRSTATGRGAGQFKDAVVAVLEQQAEPVQRVLVSEICKAEQHSVGSLPTDTRLVRQVTARMLKEAVDRAIVAQLMQPAPGAESFRAHLQLLQSSGAGAWLHAPPSEALGLRIVSPLFKVLVRMRLRMALVDKDLPCPLCDGIADRFGDHARVCPRGGDRTKRHHRLRSVLAARAKAAGGRRPADVWVPCWGLHGPAAFDLAVTCGLQQGHAAVAAADGGLQFLPLVAEACSGGWGPTAMKTWKELAAGIAAGTGESVRLSDWVLRLGRGRMPGMPNEFHPLSWRCLSRICPLRGGMLPAPALVLLEGLTSAVSSLSGCLPSKLCFGAGYSFGALFGG</sequence>
<evidence type="ECO:0000313" key="2">
    <source>
        <dbReference type="EMBL" id="CAK9011719.1"/>
    </source>
</evidence>
<feature type="non-terminal residue" evidence="2">
    <location>
        <position position="697"/>
    </location>
</feature>
<dbReference type="Proteomes" id="UP001642464">
    <property type="component" value="Unassembled WGS sequence"/>
</dbReference>
<evidence type="ECO:0000313" key="3">
    <source>
        <dbReference type="Proteomes" id="UP001642464"/>
    </source>
</evidence>
<feature type="transmembrane region" description="Helical" evidence="1">
    <location>
        <begin position="307"/>
        <end position="332"/>
    </location>
</feature>
<reference evidence="2 3" key="1">
    <citation type="submission" date="2024-02" db="EMBL/GenBank/DDBJ databases">
        <authorList>
            <person name="Chen Y."/>
            <person name="Shah S."/>
            <person name="Dougan E. K."/>
            <person name="Thang M."/>
            <person name="Chan C."/>
        </authorList>
    </citation>
    <scope>NUCLEOTIDE SEQUENCE [LARGE SCALE GENOMIC DNA]</scope>
</reference>
<organism evidence="2 3">
    <name type="scientific">Durusdinium trenchii</name>
    <dbReference type="NCBI Taxonomy" id="1381693"/>
    <lineage>
        <taxon>Eukaryota</taxon>
        <taxon>Sar</taxon>
        <taxon>Alveolata</taxon>
        <taxon>Dinophyceae</taxon>
        <taxon>Suessiales</taxon>
        <taxon>Symbiodiniaceae</taxon>
        <taxon>Durusdinium</taxon>
    </lineage>
</organism>
<feature type="non-terminal residue" evidence="2">
    <location>
        <position position="1"/>
    </location>
</feature>
<accession>A0ABP0JBK9</accession>
<keyword evidence="1" id="KW-1133">Transmembrane helix</keyword>
<keyword evidence="1" id="KW-0812">Transmembrane</keyword>
<proteinExistence type="predicted"/>
<keyword evidence="1" id="KW-0472">Membrane</keyword>
<evidence type="ECO:0008006" key="4">
    <source>
        <dbReference type="Google" id="ProtNLM"/>
    </source>
</evidence>
<feature type="transmembrane region" description="Helical" evidence="1">
    <location>
        <begin position="245"/>
        <end position="271"/>
    </location>
</feature>
<name>A0ABP0JBK9_9DINO</name>
<protein>
    <recommendedName>
        <fullName evidence="4">Solute carrier family 40 protein</fullName>
    </recommendedName>
</protein>
<keyword evidence="3" id="KW-1185">Reference proteome</keyword>
<evidence type="ECO:0000256" key="1">
    <source>
        <dbReference type="SAM" id="Phobius"/>
    </source>
</evidence>
<comment type="caution">
    <text evidence="2">The sequence shown here is derived from an EMBL/GenBank/DDBJ whole genome shotgun (WGS) entry which is preliminary data.</text>
</comment>
<dbReference type="EMBL" id="CAXAMM010006646">
    <property type="protein sequence ID" value="CAK9011719.1"/>
    <property type="molecule type" value="Genomic_DNA"/>
</dbReference>
<feature type="transmembrane region" description="Helical" evidence="1">
    <location>
        <begin position="139"/>
        <end position="156"/>
    </location>
</feature>
<gene>
    <name evidence="2" type="ORF">SCF082_LOCUS11212</name>
</gene>